<evidence type="ECO:0000256" key="2">
    <source>
        <dbReference type="ARBA" id="ARBA00022598"/>
    </source>
</evidence>
<dbReference type="PANTHER" id="PTHR43201:SF5">
    <property type="entry name" value="MEDIUM-CHAIN ACYL-COA LIGASE ACSF2, MITOCHONDRIAL"/>
    <property type="match status" value="1"/>
</dbReference>
<comment type="similarity">
    <text evidence="1">Belongs to the ATP-dependent AMP-binding enzyme family.</text>
</comment>
<dbReference type="EC" id="6.2.1.-" evidence="5"/>
<protein>
    <submittedName>
        <fullName evidence="5">Putative sulfoacetate--CoA ligase</fullName>
        <ecNumber evidence="5">6.2.1.-</ecNumber>
    </submittedName>
</protein>
<dbReference type="PROSITE" id="PS00455">
    <property type="entry name" value="AMP_BINDING"/>
    <property type="match status" value="1"/>
</dbReference>
<proteinExistence type="inferred from homology"/>
<dbReference type="GO" id="GO:0006631">
    <property type="term" value="P:fatty acid metabolic process"/>
    <property type="evidence" value="ECO:0007669"/>
    <property type="project" value="TreeGrafter"/>
</dbReference>
<evidence type="ECO:0000313" key="5">
    <source>
        <dbReference type="EMBL" id="OIQ91693.1"/>
    </source>
</evidence>
<dbReference type="EMBL" id="MLJW01000252">
    <property type="protein sequence ID" value="OIQ91693.1"/>
    <property type="molecule type" value="Genomic_DNA"/>
</dbReference>
<organism evidence="5">
    <name type="scientific">mine drainage metagenome</name>
    <dbReference type="NCBI Taxonomy" id="410659"/>
    <lineage>
        <taxon>unclassified sequences</taxon>
        <taxon>metagenomes</taxon>
        <taxon>ecological metagenomes</taxon>
    </lineage>
</organism>
<feature type="domain" description="AMP-binding enzyme C-terminal" evidence="4">
    <location>
        <begin position="417"/>
        <end position="492"/>
    </location>
</feature>
<dbReference type="InterPro" id="IPR020845">
    <property type="entry name" value="AMP-binding_CS"/>
</dbReference>
<dbReference type="Gene3D" id="3.30.300.30">
    <property type="match status" value="1"/>
</dbReference>
<name>A0A1J5RUK2_9ZZZZ</name>
<comment type="caution">
    <text evidence="5">The sequence shown here is derived from an EMBL/GenBank/DDBJ whole genome shotgun (WGS) entry which is preliminary data.</text>
</comment>
<dbReference type="Pfam" id="PF00501">
    <property type="entry name" value="AMP-binding"/>
    <property type="match status" value="1"/>
</dbReference>
<feature type="domain" description="AMP-dependent synthetase/ligase" evidence="3">
    <location>
        <begin position="12"/>
        <end position="366"/>
    </location>
</feature>
<sequence length="502" mass="54445">MLRTIREYVDLQAMARPEAVYLIAPEPGLTMSFAELQRASRRLTRYLSNMGIAPGDKVAMFMHNGYQACRIFIGAMYGGFCITPINLMAQSSQLEYVLDHSDARVVFVSLDQAARLRAALANVTREILVVECDIDSAEFIPEGDATGDLPPVGEEDDALMMYTSGTTGTPKGVVLANRSVISGGQFVSSAHDLGPADRVMASLPLYHINGQIVTATSPLVHGGSLVLPHRFSVSNFWDMVVQYRCTWINVVPTIISYLLNGPDPSERGLDIGGLRFCRSASAPLAPSQHRAFEDKFNIGVIETMGLTETAAPCFTNPLDPAKRKIGSPGRSFGNEAGIVVPGGKTAAPREIGEIVVRGPNVMKAYYKNPEETARTITADGWLHTGDLGYLDEDGFVYVTGRIKELIIKGGENIAPREIDEAFLKHPAILEAAAVGVPDEHYGQEILVCVVLKPGHQCSESDLRQFCLLALGKYKTPKIIRFVGELPKGPSGKVQRLKLLAAS</sequence>
<dbReference type="Pfam" id="PF13193">
    <property type="entry name" value="AMP-binding_C"/>
    <property type="match status" value="1"/>
</dbReference>
<dbReference type="AlphaFoldDB" id="A0A1J5RUK2"/>
<dbReference type="PANTHER" id="PTHR43201">
    <property type="entry name" value="ACYL-COA SYNTHETASE"/>
    <property type="match status" value="1"/>
</dbReference>
<dbReference type="InterPro" id="IPR025110">
    <property type="entry name" value="AMP-bd_C"/>
</dbReference>
<dbReference type="Gene3D" id="3.40.50.12780">
    <property type="entry name" value="N-terminal domain of ligase-like"/>
    <property type="match status" value="1"/>
</dbReference>
<evidence type="ECO:0000256" key="1">
    <source>
        <dbReference type="ARBA" id="ARBA00006432"/>
    </source>
</evidence>
<dbReference type="InterPro" id="IPR042099">
    <property type="entry name" value="ANL_N_sf"/>
</dbReference>
<evidence type="ECO:0000259" key="4">
    <source>
        <dbReference type="Pfam" id="PF13193"/>
    </source>
</evidence>
<dbReference type="InterPro" id="IPR000873">
    <property type="entry name" value="AMP-dep_synth/lig_dom"/>
</dbReference>
<accession>A0A1J5RUK2</accession>
<dbReference type="GO" id="GO:0031956">
    <property type="term" value="F:medium-chain fatty acid-CoA ligase activity"/>
    <property type="evidence" value="ECO:0007669"/>
    <property type="project" value="TreeGrafter"/>
</dbReference>
<keyword evidence="2 5" id="KW-0436">Ligase</keyword>
<gene>
    <name evidence="5" type="primary">sauT_4</name>
    <name evidence="5" type="ORF">GALL_263890</name>
</gene>
<dbReference type="SUPFAM" id="SSF56801">
    <property type="entry name" value="Acetyl-CoA synthetase-like"/>
    <property type="match status" value="1"/>
</dbReference>
<dbReference type="InterPro" id="IPR045851">
    <property type="entry name" value="AMP-bd_C_sf"/>
</dbReference>
<reference evidence="5" key="1">
    <citation type="submission" date="2016-10" db="EMBL/GenBank/DDBJ databases">
        <title>Sequence of Gallionella enrichment culture.</title>
        <authorList>
            <person name="Poehlein A."/>
            <person name="Muehling M."/>
            <person name="Daniel R."/>
        </authorList>
    </citation>
    <scope>NUCLEOTIDE SEQUENCE</scope>
</reference>
<evidence type="ECO:0000259" key="3">
    <source>
        <dbReference type="Pfam" id="PF00501"/>
    </source>
</evidence>